<feature type="region of interest" description="Disordered" evidence="1">
    <location>
        <begin position="73"/>
        <end position="93"/>
    </location>
</feature>
<proteinExistence type="predicted"/>
<dbReference type="AlphaFoldDB" id="A0A0F9PKY2"/>
<organism evidence="2">
    <name type="scientific">marine sediment metagenome</name>
    <dbReference type="NCBI Taxonomy" id="412755"/>
    <lineage>
        <taxon>unclassified sequences</taxon>
        <taxon>metagenomes</taxon>
        <taxon>ecological metagenomes</taxon>
    </lineage>
</organism>
<reference evidence="2" key="1">
    <citation type="journal article" date="2015" name="Nature">
        <title>Complex archaea that bridge the gap between prokaryotes and eukaryotes.</title>
        <authorList>
            <person name="Spang A."/>
            <person name="Saw J.H."/>
            <person name="Jorgensen S.L."/>
            <person name="Zaremba-Niedzwiedzka K."/>
            <person name="Martijn J."/>
            <person name="Lind A.E."/>
            <person name="van Eijk R."/>
            <person name="Schleper C."/>
            <person name="Guy L."/>
            <person name="Ettema T.J."/>
        </authorList>
    </citation>
    <scope>NUCLEOTIDE SEQUENCE</scope>
</reference>
<evidence type="ECO:0000256" key="1">
    <source>
        <dbReference type="SAM" id="MobiDB-lite"/>
    </source>
</evidence>
<comment type="caution">
    <text evidence="2">The sequence shown here is derived from an EMBL/GenBank/DDBJ whole genome shotgun (WGS) entry which is preliminary data.</text>
</comment>
<evidence type="ECO:0000313" key="2">
    <source>
        <dbReference type="EMBL" id="KKM93932.1"/>
    </source>
</evidence>
<gene>
    <name evidence="2" type="ORF">LCGC14_1203400</name>
</gene>
<sequence length="171" mass="19368">MPPSVRVRVTAKATTGPCEQCPEDIPEGERYVTVVMTFGQSKAGKTKYKAVRVHFVCLAKWLICDDLRYSTRKKEKGGRPEGSGLQLNEEGKKKRRHLIRTRARLLRLILATPDWEDSGMDRIRKLVGRIEAIQPQIKELGGPINDNLNRRASEVRKALDAKIKRSASYVV</sequence>
<name>A0A0F9PKY2_9ZZZZ</name>
<dbReference type="EMBL" id="LAZR01006206">
    <property type="protein sequence ID" value="KKM93932.1"/>
    <property type="molecule type" value="Genomic_DNA"/>
</dbReference>
<evidence type="ECO:0008006" key="3">
    <source>
        <dbReference type="Google" id="ProtNLM"/>
    </source>
</evidence>
<protein>
    <recommendedName>
        <fullName evidence="3">PARP-type domain-containing protein</fullName>
    </recommendedName>
</protein>
<accession>A0A0F9PKY2</accession>